<dbReference type="InterPro" id="IPR000594">
    <property type="entry name" value="ThiF_NAD_FAD-bd"/>
</dbReference>
<evidence type="ECO:0000313" key="3">
    <source>
        <dbReference type="EnsemblMetazoa" id="GAUT046954-PA"/>
    </source>
</evidence>
<reference evidence="3" key="1">
    <citation type="submission" date="2020-05" db="UniProtKB">
        <authorList>
            <consortium name="EnsemblMetazoa"/>
        </authorList>
    </citation>
    <scope>IDENTIFICATION</scope>
    <source>
        <strain evidence="3">TTRI</strain>
    </source>
</reference>
<dbReference type="InterPro" id="IPR035985">
    <property type="entry name" value="Ubiquitin-activating_enz"/>
</dbReference>
<evidence type="ECO:0000313" key="4">
    <source>
        <dbReference type="Proteomes" id="UP000078200"/>
    </source>
</evidence>
<feature type="compositionally biased region" description="Polar residues" evidence="1">
    <location>
        <begin position="60"/>
        <end position="74"/>
    </location>
</feature>
<evidence type="ECO:0000256" key="1">
    <source>
        <dbReference type="SAM" id="MobiDB-lite"/>
    </source>
</evidence>
<dbReference type="AlphaFoldDB" id="A0A1A9VTG8"/>
<keyword evidence="4" id="KW-1185">Reference proteome</keyword>
<dbReference type="Gene3D" id="3.40.50.720">
    <property type="entry name" value="NAD(P)-binding Rossmann-like Domain"/>
    <property type="match status" value="1"/>
</dbReference>
<protein>
    <recommendedName>
        <fullName evidence="2">THIF-type NAD/FAD binding fold domain-containing protein</fullName>
    </recommendedName>
</protein>
<dbReference type="GO" id="GO:0008641">
    <property type="term" value="F:ubiquitin-like modifier activating enzyme activity"/>
    <property type="evidence" value="ECO:0007669"/>
    <property type="project" value="InterPro"/>
</dbReference>
<dbReference type="Pfam" id="PF00899">
    <property type="entry name" value="ThiF"/>
    <property type="match status" value="1"/>
</dbReference>
<dbReference type="Proteomes" id="UP000078200">
    <property type="component" value="Unassembled WGS sequence"/>
</dbReference>
<accession>A0A1A9VTG8</accession>
<dbReference type="EnsemblMetazoa" id="GAUT046954-RA">
    <property type="protein sequence ID" value="GAUT046954-PA"/>
    <property type="gene ID" value="GAUT046954"/>
</dbReference>
<sequence length="85" mass="9472">MYHVGKSKAQLAHGTALQFNPDVEVKAYHDSIVGTDFAVSIFKNFCALLNASDNRAARNHVNQNKKLSVQQENASLKRLTEEIKT</sequence>
<dbReference type="SUPFAM" id="SSF69572">
    <property type="entry name" value="Activating enzymes of the ubiquitin-like proteins"/>
    <property type="match status" value="1"/>
</dbReference>
<evidence type="ECO:0000259" key="2">
    <source>
        <dbReference type="Pfam" id="PF00899"/>
    </source>
</evidence>
<dbReference type="STRING" id="7395.A0A1A9VTG8"/>
<proteinExistence type="predicted"/>
<feature type="domain" description="THIF-type NAD/FAD binding fold" evidence="2">
    <location>
        <begin position="3"/>
        <end position="63"/>
    </location>
</feature>
<name>A0A1A9VTG8_GLOAU</name>
<feature type="region of interest" description="Disordered" evidence="1">
    <location>
        <begin position="60"/>
        <end position="85"/>
    </location>
</feature>
<organism evidence="3 4">
    <name type="scientific">Glossina austeni</name>
    <name type="common">Savannah tsetse fly</name>
    <dbReference type="NCBI Taxonomy" id="7395"/>
    <lineage>
        <taxon>Eukaryota</taxon>
        <taxon>Metazoa</taxon>
        <taxon>Ecdysozoa</taxon>
        <taxon>Arthropoda</taxon>
        <taxon>Hexapoda</taxon>
        <taxon>Insecta</taxon>
        <taxon>Pterygota</taxon>
        <taxon>Neoptera</taxon>
        <taxon>Endopterygota</taxon>
        <taxon>Diptera</taxon>
        <taxon>Brachycera</taxon>
        <taxon>Muscomorpha</taxon>
        <taxon>Hippoboscoidea</taxon>
        <taxon>Glossinidae</taxon>
        <taxon>Glossina</taxon>
    </lineage>
</organism>
<dbReference type="VEuPathDB" id="VectorBase:GAUT046954"/>